<dbReference type="Pfam" id="PF25989">
    <property type="entry name" value="YknX_C"/>
    <property type="match status" value="1"/>
</dbReference>
<evidence type="ECO:0000256" key="1">
    <source>
        <dbReference type="ARBA" id="ARBA00009477"/>
    </source>
</evidence>
<feature type="transmembrane region" description="Helical" evidence="2">
    <location>
        <begin position="6"/>
        <end position="23"/>
    </location>
</feature>
<dbReference type="AlphaFoldDB" id="A0A378I489"/>
<keyword evidence="2" id="KW-0812">Transmembrane</keyword>
<dbReference type="PANTHER" id="PTHR30469">
    <property type="entry name" value="MULTIDRUG RESISTANCE PROTEIN MDTA"/>
    <property type="match status" value="1"/>
</dbReference>
<dbReference type="Gene3D" id="2.40.50.100">
    <property type="match status" value="1"/>
</dbReference>
<proteinExistence type="inferred from homology"/>
<dbReference type="InterPro" id="IPR058637">
    <property type="entry name" value="YknX-like_C"/>
</dbReference>
<dbReference type="InterPro" id="IPR058792">
    <property type="entry name" value="Beta-barrel_RND_2"/>
</dbReference>
<protein>
    <submittedName>
        <fullName evidence="7">Hemolysin D</fullName>
    </submittedName>
</protein>
<keyword evidence="2" id="KW-1133">Transmembrane helix</keyword>
<evidence type="ECO:0000259" key="4">
    <source>
        <dbReference type="Pfam" id="PF25917"/>
    </source>
</evidence>
<dbReference type="EMBL" id="UGNV01000001">
    <property type="protein sequence ID" value="STX29662.1"/>
    <property type="molecule type" value="Genomic_DNA"/>
</dbReference>
<dbReference type="Proteomes" id="UP000254968">
    <property type="component" value="Unassembled WGS sequence"/>
</dbReference>
<evidence type="ECO:0000256" key="2">
    <source>
        <dbReference type="SAM" id="Phobius"/>
    </source>
</evidence>
<evidence type="ECO:0000259" key="6">
    <source>
        <dbReference type="Pfam" id="PF25989"/>
    </source>
</evidence>
<dbReference type="GO" id="GO:1990281">
    <property type="term" value="C:efflux pump complex"/>
    <property type="evidence" value="ECO:0007669"/>
    <property type="project" value="TreeGrafter"/>
</dbReference>
<dbReference type="Pfam" id="PF25954">
    <property type="entry name" value="Beta-barrel_RND_2"/>
    <property type="match status" value="1"/>
</dbReference>
<evidence type="ECO:0000313" key="7">
    <source>
        <dbReference type="EMBL" id="STX29662.1"/>
    </source>
</evidence>
<organism evidence="7 8">
    <name type="scientific">Legionella beliardensis</name>
    <dbReference type="NCBI Taxonomy" id="91822"/>
    <lineage>
        <taxon>Bacteria</taxon>
        <taxon>Pseudomonadati</taxon>
        <taxon>Pseudomonadota</taxon>
        <taxon>Gammaproteobacteria</taxon>
        <taxon>Legionellales</taxon>
        <taxon>Legionellaceae</taxon>
        <taxon>Legionella</taxon>
    </lineage>
</organism>
<dbReference type="Gene3D" id="1.10.287.470">
    <property type="entry name" value="Helix hairpin bin"/>
    <property type="match status" value="1"/>
</dbReference>
<name>A0A378I489_9GAMM</name>
<evidence type="ECO:0000259" key="5">
    <source>
        <dbReference type="Pfam" id="PF25954"/>
    </source>
</evidence>
<evidence type="ECO:0000259" key="3">
    <source>
        <dbReference type="Pfam" id="PF25876"/>
    </source>
</evidence>
<feature type="domain" description="Multidrug resistance protein MdtA-like barrel-sandwich hybrid" evidence="4">
    <location>
        <begin position="66"/>
        <end position="188"/>
    </location>
</feature>
<dbReference type="Pfam" id="PF25876">
    <property type="entry name" value="HH_MFP_RND"/>
    <property type="match status" value="1"/>
</dbReference>
<dbReference type="FunFam" id="2.40.30.170:FF:000010">
    <property type="entry name" value="Efflux RND transporter periplasmic adaptor subunit"/>
    <property type="match status" value="1"/>
</dbReference>
<dbReference type="Gene3D" id="2.40.420.20">
    <property type="match status" value="1"/>
</dbReference>
<dbReference type="Gene3D" id="2.40.30.170">
    <property type="match status" value="1"/>
</dbReference>
<keyword evidence="8" id="KW-1185">Reference proteome</keyword>
<feature type="domain" description="Multidrug resistance protein MdtA-like alpha-helical hairpin" evidence="3">
    <location>
        <begin position="99"/>
        <end position="157"/>
    </location>
</feature>
<dbReference type="InterPro" id="IPR058624">
    <property type="entry name" value="MdtA-like_HH"/>
</dbReference>
<dbReference type="InterPro" id="IPR006143">
    <property type="entry name" value="RND_pump_MFP"/>
</dbReference>
<dbReference type="GO" id="GO:0015562">
    <property type="term" value="F:efflux transmembrane transporter activity"/>
    <property type="evidence" value="ECO:0007669"/>
    <property type="project" value="TreeGrafter"/>
</dbReference>
<accession>A0A378I489</accession>
<dbReference type="InterPro" id="IPR058625">
    <property type="entry name" value="MdtA-like_BSH"/>
</dbReference>
<dbReference type="OrthoDB" id="9806939at2"/>
<dbReference type="NCBIfam" id="TIGR01730">
    <property type="entry name" value="RND_mfp"/>
    <property type="match status" value="1"/>
</dbReference>
<evidence type="ECO:0000313" key="8">
    <source>
        <dbReference type="Proteomes" id="UP000254968"/>
    </source>
</evidence>
<keyword evidence="2" id="KW-0472">Membrane</keyword>
<reference evidence="7 8" key="1">
    <citation type="submission" date="2018-06" db="EMBL/GenBank/DDBJ databases">
        <authorList>
            <consortium name="Pathogen Informatics"/>
            <person name="Doyle S."/>
        </authorList>
    </citation>
    <scope>NUCLEOTIDE SEQUENCE [LARGE SCALE GENOMIC DNA]</scope>
    <source>
        <strain evidence="7 8">NCTC13315</strain>
    </source>
</reference>
<gene>
    <name evidence="7" type="primary">czcB_1</name>
    <name evidence="7" type="ORF">NCTC13315_02214</name>
</gene>
<dbReference type="PANTHER" id="PTHR30469:SF11">
    <property type="entry name" value="BLL4320 PROTEIN"/>
    <property type="match status" value="1"/>
</dbReference>
<comment type="similarity">
    <text evidence="1">Belongs to the membrane fusion protein (MFP) (TC 8.A.1) family.</text>
</comment>
<sequence>MKNRVFSFVLILSIFIVISYILYPVNKDQKLNHAIQPIFVEISSIKEANFADEFETIGSLNSLDSIHISSELAGQIASIHFKPGSVVQKGTLLIQLDNTVLKSQLATAKANLILSESVYQRNQELAKRKLASEQALDKALADLKEKQNIVKAKEAQLFKLSLRAPFTGTLGSRKISVGQYVKVGQPLVSLIAIQKLKVEYTLPENLIAHIRQGQKVQVISDAFPGQIYQGLVNYIAPNVDKETRTIAVEALIDNRQNRLSPGLFVRVKHQLDEPKKRFLIPEESVIPTISGQKVFIFDKGKAIAKRVKVGSHDGDMIEVREGLKPTDLVIIRGQHKLKEGAPVIAKNKGKYV</sequence>
<feature type="domain" description="YknX-like C-terminal permuted SH3-like" evidence="6">
    <location>
        <begin position="280"/>
        <end position="344"/>
    </location>
</feature>
<dbReference type="Pfam" id="PF25917">
    <property type="entry name" value="BSH_RND"/>
    <property type="match status" value="1"/>
</dbReference>
<dbReference type="RefSeq" id="WP_115303336.1">
    <property type="nucleotide sequence ID" value="NZ_CAAAHO010000002.1"/>
</dbReference>
<dbReference type="SUPFAM" id="SSF111369">
    <property type="entry name" value="HlyD-like secretion proteins"/>
    <property type="match status" value="1"/>
</dbReference>
<feature type="domain" description="CusB-like beta-barrel" evidence="5">
    <location>
        <begin position="198"/>
        <end position="269"/>
    </location>
</feature>